<dbReference type="EMBL" id="JAJSOF020000025">
    <property type="protein sequence ID" value="KAJ4434604.1"/>
    <property type="molecule type" value="Genomic_DNA"/>
</dbReference>
<protein>
    <submittedName>
        <fullName evidence="1">Uncharacterized protein</fullName>
    </submittedName>
</protein>
<keyword evidence="2" id="KW-1185">Reference proteome</keyword>
<proteinExistence type="predicted"/>
<comment type="caution">
    <text evidence="1">The sequence shown here is derived from an EMBL/GenBank/DDBJ whole genome shotgun (WGS) entry which is preliminary data.</text>
</comment>
<evidence type="ECO:0000313" key="2">
    <source>
        <dbReference type="Proteomes" id="UP001148838"/>
    </source>
</evidence>
<name>A0ABQ8SKC6_PERAM</name>
<reference evidence="1 2" key="1">
    <citation type="journal article" date="2022" name="Allergy">
        <title>Genome assembly and annotation of Periplaneta americana reveal a comprehensive cockroach allergen profile.</title>
        <authorList>
            <person name="Wang L."/>
            <person name="Xiong Q."/>
            <person name="Saelim N."/>
            <person name="Wang L."/>
            <person name="Nong W."/>
            <person name="Wan A.T."/>
            <person name="Shi M."/>
            <person name="Liu X."/>
            <person name="Cao Q."/>
            <person name="Hui J.H.L."/>
            <person name="Sookrung N."/>
            <person name="Leung T.F."/>
            <person name="Tungtrongchitr A."/>
            <person name="Tsui S.K.W."/>
        </authorList>
    </citation>
    <scope>NUCLEOTIDE SEQUENCE [LARGE SCALE GENOMIC DNA]</scope>
    <source>
        <strain evidence="1">PWHHKU_190912</strain>
    </source>
</reference>
<sequence length="202" mass="23193">MNERGQTAKSTCAKDFVFGRYSGQHVVFKQNTDIEIKRRITSVWKAFWSLKFILLGKAISRKLRFETLETCIQPVILYGCQTWALSTKQYAAIQTYQRKMQRKILGVTLKDKFPNDSLQKLAKTSDAAEYAMMTKWKWGTLDENGALKIHARDHHVGPIHRKKEPGKTTTQMGGYVCEDDGQTEVRKSKGQISVERTRTNTN</sequence>
<gene>
    <name evidence="1" type="ORF">ANN_23166</name>
</gene>
<organism evidence="1 2">
    <name type="scientific">Periplaneta americana</name>
    <name type="common">American cockroach</name>
    <name type="synonym">Blatta americana</name>
    <dbReference type="NCBI Taxonomy" id="6978"/>
    <lineage>
        <taxon>Eukaryota</taxon>
        <taxon>Metazoa</taxon>
        <taxon>Ecdysozoa</taxon>
        <taxon>Arthropoda</taxon>
        <taxon>Hexapoda</taxon>
        <taxon>Insecta</taxon>
        <taxon>Pterygota</taxon>
        <taxon>Neoptera</taxon>
        <taxon>Polyneoptera</taxon>
        <taxon>Dictyoptera</taxon>
        <taxon>Blattodea</taxon>
        <taxon>Blattoidea</taxon>
        <taxon>Blattidae</taxon>
        <taxon>Blattinae</taxon>
        <taxon>Periplaneta</taxon>
    </lineage>
</organism>
<evidence type="ECO:0000313" key="1">
    <source>
        <dbReference type="EMBL" id="KAJ4434604.1"/>
    </source>
</evidence>
<dbReference type="Proteomes" id="UP001148838">
    <property type="component" value="Unassembled WGS sequence"/>
</dbReference>
<accession>A0ABQ8SKC6</accession>